<keyword evidence="1" id="KW-0732">Signal</keyword>
<evidence type="ECO:0000256" key="1">
    <source>
        <dbReference type="SAM" id="SignalP"/>
    </source>
</evidence>
<evidence type="ECO:0000313" key="3">
    <source>
        <dbReference type="Proteomes" id="UP001162780"/>
    </source>
</evidence>
<accession>A0ABY7GPY9</accession>
<proteinExistence type="predicted"/>
<dbReference type="Proteomes" id="UP001162780">
    <property type="component" value="Chromosome"/>
</dbReference>
<sequence length="118" mass="12338">MKVAMKCSFSILLVASLQGPMAIADEQGEAFLERAEVALLDELDDQRGRGGEVDIVTLNNQNVAALLRGNTAINNATGHNMIDNGSFAGASGLISVVQNSGNNVIIQDSTIVNVTIVP</sequence>
<organism evidence="2 3">
    <name type="scientific">Methylomonas rapida</name>
    <dbReference type="NCBI Taxonomy" id="2963939"/>
    <lineage>
        <taxon>Bacteria</taxon>
        <taxon>Pseudomonadati</taxon>
        <taxon>Pseudomonadota</taxon>
        <taxon>Gammaproteobacteria</taxon>
        <taxon>Methylococcales</taxon>
        <taxon>Methylococcaceae</taxon>
        <taxon>Methylomonas</taxon>
    </lineage>
</organism>
<dbReference type="RefSeq" id="WP_255187478.1">
    <property type="nucleotide sequence ID" value="NZ_CP113517.1"/>
</dbReference>
<evidence type="ECO:0000313" key="2">
    <source>
        <dbReference type="EMBL" id="WAR46570.1"/>
    </source>
</evidence>
<feature type="chain" id="PRO_5047430462" evidence="1">
    <location>
        <begin position="25"/>
        <end position="118"/>
    </location>
</feature>
<name>A0ABY7GPY9_9GAMM</name>
<gene>
    <name evidence="2" type="ORF">NM686_008655</name>
</gene>
<feature type="signal peptide" evidence="1">
    <location>
        <begin position="1"/>
        <end position="24"/>
    </location>
</feature>
<dbReference type="EMBL" id="CP113517">
    <property type="protein sequence ID" value="WAR46570.1"/>
    <property type="molecule type" value="Genomic_DNA"/>
</dbReference>
<protein>
    <submittedName>
        <fullName evidence="2">Uncharacterized protein</fullName>
    </submittedName>
</protein>
<reference evidence="2" key="1">
    <citation type="submission" date="2022-11" db="EMBL/GenBank/DDBJ databases">
        <title>Methylomonas rapida sp. nov., Carotenoid-Producing Obligate Methanotrophs with High Growth Characteristics and Biotechnological Potential.</title>
        <authorList>
            <person name="Tikhonova E.N."/>
            <person name="Suleimanov R.Z."/>
            <person name="Miroshnikov K."/>
            <person name="Oshkin I.Y."/>
            <person name="Belova S.E."/>
            <person name="Danilova O.V."/>
            <person name="Ashikhmin A."/>
            <person name="Konopkin A."/>
            <person name="But S.Y."/>
            <person name="Khmelenina V.N."/>
            <person name="Kuznetsov N."/>
            <person name="Pimenov N.V."/>
            <person name="Dedysh S.N."/>
        </authorList>
    </citation>
    <scope>NUCLEOTIDE SEQUENCE</scope>
    <source>
        <strain evidence="2">MP1</strain>
    </source>
</reference>
<keyword evidence="3" id="KW-1185">Reference proteome</keyword>